<dbReference type="PANTHER" id="PTHR10472:SF5">
    <property type="entry name" value="D-AMINOACYL-TRNA DEACYLASE 1"/>
    <property type="match status" value="1"/>
</dbReference>
<feature type="short sequence motif" description="Gly-cisPro motif, important for rejection of L-amino acids" evidence="6">
    <location>
        <begin position="140"/>
        <end position="141"/>
    </location>
</feature>
<dbReference type="AlphaFoldDB" id="A0A7U9PWX7"/>
<dbReference type="GO" id="GO:0000049">
    <property type="term" value="F:tRNA binding"/>
    <property type="evidence" value="ECO:0007669"/>
    <property type="project" value="UniProtKB-UniRule"/>
</dbReference>
<dbReference type="Proteomes" id="UP000287830">
    <property type="component" value="Unassembled WGS sequence"/>
</dbReference>
<evidence type="ECO:0000313" key="7">
    <source>
        <dbReference type="EMBL" id="GCD35782.1"/>
    </source>
</evidence>
<dbReference type="GO" id="GO:0106026">
    <property type="term" value="F:Gly-tRNA(Ala) deacylase activity"/>
    <property type="evidence" value="ECO:0007669"/>
    <property type="project" value="UniProtKB-UniRule"/>
</dbReference>
<sequence length="148" mass="15547">MPCIMGGMRAVVQRVDGARVEVDGGTVGEIVGEGLCVLVGVTHDDTPEKAARLARKLWSVRILDGEKSCSDTGAGLLVISQFTLYGDARKGRRPTWNAAAPGPVAEPLVDEVVTQLRALGAEVATGRFGADMKVSLTNDGPFTVLLEV</sequence>
<dbReference type="EC" id="3.1.1.96" evidence="6"/>
<dbReference type="EMBL" id="BHZC01000001">
    <property type="protein sequence ID" value="GCD35782.1"/>
    <property type="molecule type" value="Genomic_DNA"/>
</dbReference>
<gene>
    <name evidence="6 7" type="primary">dtd</name>
    <name evidence="7" type="ORF">OEIGOIKO_03529</name>
</gene>
<organism evidence="7 8">
    <name type="scientific">Streptomyces chrestomyceticus JCM 4735</name>
    <dbReference type="NCBI Taxonomy" id="1306181"/>
    <lineage>
        <taxon>Bacteria</taxon>
        <taxon>Bacillati</taxon>
        <taxon>Actinomycetota</taxon>
        <taxon>Actinomycetes</taxon>
        <taxon>Kitasatosporales</taxon>
        <taxon>Streptomycetaceae</taxon>
        <taxon>Streptomyces</taxon>
    </lineage>
</organism>
<dbReference type="SUPFAM" id="SSF69500">
    <property type="entry name" value="DTD-like"/>
    <property type="match status" value="1"/>
</dbReference>
<evidence type="ECO:0000256" key="6">
    <source>
        <dbReference type="HAMAP-Rule" id="MF_00518"/>
    </source>
</evidence>
<evidence type="ECO:0000313" key="8">
    <source>
        <dbReference type="Proteomes" id="UP000287830"/>
    </source>
</evidence>
<proteinExistence type="inferred from homology"/>
<comment type="catalytic activity">
    <reaction evidence="6">
        <text>a D-aminoacyl-tRNA + H2O = a tRNA + a D-alpha-amino acid + H(+)</text>
        <dbReference type="Rhea" id="RHEA:13953"/>
        <dbReference type="Rhea" id="RHEA-COMP:10123"/>
        <dbReference type="Rhea" id="RHEA-COMP:10124"/>
        <dbReference type="ChEBI" id="CHEBI:15377"/>
        <dbReference type="ChEBI" id="CHEBI:15378"/>
        <dbReference type="ChEBI" id="CHEBI:59871"/>
        <dbReference type="ChEBI" id="CHEBI:78442"/>
        <dbReference type="ChEBI" id="CHEBI:79333"/>
        <dbReference type="EC" id="3.1.1.96"/>
    </reaction>
</comment>
<dbReference type="NCBIfam" id="TIGR00256">
    <property type="entry name" value="D-aminoacyl-tRNA deacylase"/>
    <property type="match status" value="1"/>
</dbReference>
<keyword evidence="4 6" id="KW-0378">Hydrolase</keyword>
<keyword evidence="5 6" id="KW-0694">RNA-binding</keyword>
<dbReference type="GO" id="GO:0051500">
    <property type="term" value="F:D-tyrosyl-tRNA(Tyr) deacylase activity"/>
    <property type="evidence" value="ECO:0007669"/>
    <property type="project" value="TreeGrafter"/>
</dbReference>
<protein>
    <recommendedName>
        <fullName evidence="6">D-aminoacyl-tRNA deacylase</fullName>
        <shortName evidence="6">DTD</shortName>
        <ecNumber evidence="6">3.1.1.96</ecNumber>
    </recommendedName>
    <alternativeName>
        <fullName evidence="6">Gly-tRNA(Ala) deacylase</fullName>
        <ecNumber evidence="6">3.1.1.-</ecNumber>
    </alternativeName>
</protein>
<comment type="caution">
    <text evidence="7">The sequence shown here is derived from an EMBL/GenBank/DDBJ whole genome shotgun (WGS) entry which is preliminary data.</text>
</comment>
<evidence type="ECO:0000256" key="5">
    <source>
        <dbReference type="ARBA" id="ARBA00022884"/>
    </source>
</evidence>
<accession>A0A7U9PWX7</accession>
<dbReference type="GO" id="GO:0005737">
    <property type="term" value="C:cytoplasm"/>
    <property type="evidence" value="ECO:0007669"/>
    <property type="project" value="UniProtKB-SubCell"/>
</dbReference>
<comment type="subunit">
    <text evidence="6">Homodimer.</text>
</comment>
<dbReference type="CDD" id="cd00563">
    <property type="entry name" value="Dtyr_deacylase"/>
    <property type="match status" value="1"/>
</dbReference>
<dbReference type="Pfam" id="PF02580">
    <property type="entry name" value="Tyr_Deacylase"/>
    <property type="match status" value="1"/>
</dbReference>
<comment type="catalytic activity">
    <reaction evidence="6">
        <text>glycyl-tRNA(Ala) + H2O = tRNA(Ala) + glycine + H(+)</text>
        <dbReference type="Rhea" id="RHEA:53744"/>
        <dbReference type="Rhea" id="RHEA-COMP:9657"/>
        <dbReference type="Rhea" id="RHEA-COMP:13640"/>
        <dbReference type="ChEBI" id="CHEBI:15377"/>
        <dbReference type="ChEBI" id="CHEBI:15378"/>
        <dbReference type="ChEBI" id="CHEBI:57305"/>
        <dbReference type="ChEBI" id="CHEBI:78442"/>
        <dbReference type="ChEBI" id="CHEBI:78522"/>
    </reaction>
</comment>
<dbReference type="HAMAP" id="MF_00518">
    <property type="entry name" value="Deacylase_Dtd"/>
    <property type="match status" value="1"/>
</dbReference>
<comment type="function">
    <text evidence="6">An aminoacyl-tRNA editing enzyme that deacylates mischarged D-aminoacyl-tRNAs. Also deacylates mischarged glycyl-tRNA(Ala), protecting cells against glycine mischarging by AlaRS. Acts via tRNA-based rather than protein-based catalysis; rejects L-amino acids rather than detecting D-amino acids in the active site. By recycling D-aminoacyl-tRNA to D-amino acids and free tRNA molecules, this enzyme counteracts the toxicity associated with the formation of D-aminoacyl-tRNA entities in vivo and helps enforce protein L-homochirality.</text>
</comment>
<reference evidence="7 8" key="1">
    <citation type="submission" date="2018-11" db="EMBL/GenBank/DDBJ databases">
        <title>Whole genome sequence of Streptomyces chrestomyceticus NBRC 13444(T).</title>
        <authorList>
            <person name="Komaki H."/>
            <person name="Tamura T."/>
        </authorList>
    </citation>
    <scope>NUCLEOTIDE SEQUENCE [LARGE SCALE GENOMIC DNA]</scope>
    <source>
        <strain evidence="7 8">NBRC 13444</strain>
    </source>
</reference>
<keyword evidence="3 6" id="KW-0820">tRNA-binding</keyword>
<dbReference type="GO" id="GO:0019478">
    <property type="term" value="P:D-amino acid catabolic process"/>
    <property type="evidence" value="ECO:0007669"/>
    <property type="project" value="UniProtKB-UniRule"/>
</dbReference>
<dbReference type="InterPro" id="IPR023509">
    <property type="entry name" value="DTD-like_sf"/>
</dbReference>
<comment type="domain">
    <text evidence="6">A Gly-cisPro motif from one monomer fits into the active site of the other monomer to allow specific chiral rejection of L-amino acids.</text>
</comment>
<dbReference type="GO" id="GO:0043908">
    <property type="term" value="F:Ser(Gly)-tRNA(Ala) hydrolase activity"/>
    <property type="evidence" value="ECO:0007669"/>
    <property type="project" value="UniProtKB-UniRule"/>
</dbReference>
<dbReference type="FunFam" id="3.50.80.10:FF:000002">
    <property type="entry name" value="D-aminoacyl-tRNA deacylase"/>
    <property type="match status" value="1"/>
</dbReference>
<name>A0A7U9PWX7_9ACTN</name>
<comment type="similarity">
    <text evidence="1 6">Belongs to the DTD family.</text>
</comment>
<keyword evidence="2 6" id="KW-0963">Cytoplasm</keyword>
<dbReference type="Gene3D" id="3.50.80.10">
    <property type="entry name" value="D-tyrosyl-tRNA(Tyr) deacylase"/>
    <property type="match status" value="1"/>
</dbReference>
<evidence type="ECO:0000256" key="2">
    <source>
        <dbReference type="ARBA" id="ARBA00022490"/>
    </source>
</evidence>
<dbReference type="PANTHER" id="PTHR10472">
    <property type="entry name" value="D-TYROSYL-TRNA TYR DEACYLASE"/>
    <property type="match status" value="1"/>
</dbReference>
<evidence type="ECO:0000256" key="4">
    <source>
        <dbReference type="ARBA" id="ARBA00022801"/>
    </source>
</evidence>
<dbReference type="InterPro" id="IPR003732">
    <property type="entry name" value="Daa-tRNA_deacyls_DTD"/>
</dbReference>
<dbReference type="EC" id="3.1.1.-" evidence="6"/>
<evidence type="ECO:0000256" key="3">
    <source>
        <dbReference type="ARBA" id="ARBA00022555"/>
    </source>
</evidence>
<evidence type="ECO:0000256" key="1">
    <source>
        <dbReference type="ARBA" id="ARBA00009673"/>
    </source>
</evidence>
<comment type="subcellular location">
    <subcellularLocation>
        <location evidence="6">Cytoplasm</location>
    </subcellularLocation>
</comment>